<reference evidence="3" key="1">
    <citation type="submission" date="2020-07" db="EMBL/GenBank/DDBJ databases">
        <title>Huge and variable diversity of episymbiotic CPR bacteria and DPANN archaea in groundwater ecosystems.</title>
        <authorList>
            <person name="He C.Y."/>
            <person name="Keren R."/>
            <person name="Whittaker M."/>
            <person name="Farag I.F."/>
            <person name="Doudna J."/>
            <person name="Cate J.H.D."/>
            <person name="Banfield J.F."/>
        </authorList>
    </citation>
    <scope>NUCLEOTIDE SEQUENCE</scope>
    <source>
        <strain evidence="3">NC_groundwater_672_Ag_B-0.1um_62_36</strain>
    </source>
</reference>
<comment type="caution">
    <text evidence="3">The sequence shown here is derived from an EMBL/GenBank/DDBJ whole genome shotgun (WGS) entry which is preliminary data.</text>
</comment>
<evidence type="ECO:0000259" key="2">
    <source>
        <dbReference type="Pfam" id="PF02775"/>
    </source>
</evidence>
<feature type="non-terminal residue" evidence="3">
    <location>
        <position position="1"/>
    </location>
</feature>
<name>A0A932FVJ5_UNCTE</name>
<gene>
    <name evidence="3" type="ORF">HYY20_07930</name>
</gene>
<feature type="domain" description="Thiamine pyrophosphate enzyme TPP-binding" evidence="2">
    <location>
        <begin position="10"/>
        <end position="139"/>
    </location>
</feature>
<dbReference type="Proteomes" id="UP000769766">
    <property type="component" value="Unassembled WGS sequence"/>
</dbReference>
<dbReference type="PANTHER" id="PTHR48084:SF3">
    <property type="entry name" value="SUBUNIT OF PYRUVATE:FLAVODOXIN OXIDOREDUCTASE"/>
    <property type="match status" value="1"/>
</dbReference>
<dbReference type="EMBL" id="JACPRF010000238">
    <property type="protein sequence ID" value="MBI2876795.1"/>
    <property type="molecule type" value="Genomic_DNA"/>
</dbReference>
<accession>A0A932FVJ5</accession>
<sequence>ILISTPFDAIMPNHGQCIDVATGVKRSRPEATVLVFGGDGDVAAIGAGAFLNAAARSEKFTLMMLNNGHYAMTGGQLAPTSVMGQVTSTTPGGRDATAGYPINMAELAASIPGVAYSARGAVNSVAHFQRTKRYLVTALETQKRGAGLSFLEILSACPTGWHMKPVESLKWIEERVIPQFPLGEFKKPF</sequence>
<dbReference type="SUPFAM" id="SSF52518">
    <property type="entry name" value="Thiamin diphosphate-binding fold (THDP-binding)"/>
    <property type="match status" value="1"/>
</dbReference>
<dbReference type="InterPro" id="IPR051457">
    <property type="entry name" value="2-oxoacid:Fd_oxidoreductase"/>
</dbReference>
<dbReference type="GO" id="GO:0045333">
    <property type="term" value="P:cellular respiration"/>
    <property type="evidence" value="ECO:0007669"/>
    <property type="project" value="UniProtKB-ARBA"/>
</dbReference>
<evidence type="ECO:0000256" key="1">
    <source>
        <dbReference type="ARBA" id="ARBA00023002"/>
    </source>
</evidence>
<dbReference type="InterPro" id="IPR029061">
    <property type="entry name" value="THDP-binding"/>
</dbReference>
<dbReference type="InterPro" id="IPR011766">
    <property type="entry name" value="TPP_enzyme_TPP-bd"/>
</dbReference>
<dbReference type="GO" id="GO:0030976">
    <property type="term" value="F:thiamine pyrophosphate binding"/>
    <property type="evidence" value="ECO:0007669"/>
    <property type="project" value="InterPro"/>
</dbReference>
<dbReference type="GO" id="GO:0044281">
    <property type="term" value="P:small molecule metabolic process"/>
    <property type="evidence" value="ECO:0007669"/>
    <property type="project" value="UniProtKB-ARBA"/>
</dbReference>
<proteinExistence type="predicted"/>
<organism evidence="3 4">
    <name type="scientific">Tectimicrobiota bacterium</name>
    <dbReference type="NCBI Taxonomy" id="2528274"/>
    <lineage>
        <taxon>Bacteria</taxon>
        <taxon>Pseudomonadati</taxon>
        <taxon>Nitrospinota/Tectimicrobiota group</taxon>
        <taxon>Candidatus Tectimicrobiota</taxon>
    </lineage>
</organism>
<dbReference type="GO" id="GO:0016625">
    <property type="term" value="F:oxidoreductase activity, acting on the aldehyde or oxo group of donors, iron-sulfur protein as acceptor"/>
    <property type="evidence" value="ECO:0007669"/>
    <property type="project" value="UniProtKB-ARBA"/>
</dbReference>
<dbReference type="AlphaFoldDB" id="A0A932FVJ5"/>
<dbReference type="PANTHER" id="PTHR48084">
    <property type="entry name" value="2-OXOGLUTARATE OXIDOREDUCTASE SUBUNIT KORB-RELATED"/>
    <property type="match status" value="1"/>
</dbReference>
<evidence type="ECO:0000313" key="4">
    <source>
        <dbReference type="Proteomes" id="UP000769766"/>
    </source>
</evidence>
<keyword evidence="1" id="KW-0560">Oxidoreductase</keyword>
<dbReference type="Gene3D" id="3.40.50.970">
    <property type="match status" value="1"/>
</dbReference>
<evidence type="ECO:0000313" key="3">
    <source>
        <dbReference type="EMBL" id="MBI2876795.1"/>
    </source>
</evidence>
<dbReference type="Pfam" id="PF02775">
    <property type="entry name" value="TPP_enzyme_C"/>
    <property type="match status" value="1"/>
</dbReference>
<protein>
    <recommendedName>
        <fullName evidence="2">Thiamine pyrophosphate enzyme TPP-binding domain-containing protein</fullName>
    </recommendedName>
</protein>